<dbReference type="AlphaFoldDB" id="A0A2G8LCD5"/>
<dbReference type="Proteomes" id="UP000230750">
    <property type="component" value="Unassembled WGS sequence"/>
</dbReference>
<feature type="compositionally biased region" description="Basic and acidic residues" evidence="1">
    <location>
        <begin position="147"/>
        <end position="167"/>
    </location>
</feature>
<feature type="compositionally biased region" description="Basic and acidic residues" evidence="1">
    <location>
        <begin position="41"/>
        <end position="52"/>
    </location>
</feature>
<proteinExistence type="predicted"/>
<reference evidence="2 3" key="1">
    <citation type="journal article" date="2017" name="PLoS Biol.">
        <title>The sea cucumber genome provides insights into morphological evolution and visceral regeneration.</title>
        <authorList>
            <person name="Zhang X."/>
            <person name="Sun L."/>
            <person name="Yuan J."/>
            <person name="Sun Y."/>
            <person name="Gao Y."/>
            <person name="Zhang L."/>
            <person name="Li S."/>
            <person name="Dai H."/>
            <person name="Hamel J.F."/>
            <person name="Liu C."/>
            <person name="Yu Y."/>
            <person name="Liu S."/>
            <person name="Lin W."/>
            <person name="Guo K."/>
            <person name="Jin S."/>
            <person name="Xu P."/>
            <person name="Storey K.B."/>
            <person name="Huan P."/>
            <person name="Zhang T."/>
            <person name="Zhou Y."/>
            <person name="Zhang J."/>
            <person name="Lin C."/>
            <person name="Li X."/>
            <person name="Xing L."/>
            <person name="Huo D."/>
            <person name="Sun M."/>
            <person name="Wang L."/>
            <person name="Mercier A."/>
            <person name="Li F."/>
            <person name="Yang H."/>
            <person name="Xiang J."/>
        </authorList>
    </citation>
    <scope>NUCLEOTIDE SEQUENCE [LARGE SCALE GENOMIC DNA]</scope>
    <source>
        <strain evidence="2">Shaxun</strain>
        <tissue evidence="2">Muscle</tissue>
    </source>
</reference>
<evidence type="ECO:0000313" key="3">
    <source>
        <dbReference type="Proteomes" id="UP000230750"/>
    </source>
</evidence>
<keyword evidence="3" id="KW-1185">Reference proteome</keyword>
<gene>
    <name evidence="2" type="ORF">BSL78_05192</name>
</gene>
<dbReference type="EMBL" id="MRZV01000129">
    <property type="protein sequence ID" value="PIK57911.1"/>
    <property type="molecule type" value="Genomic_DNA"/>
</dbReference>
<accession>A0A2G8LCD5</accession>
<feature type="compositionally biased region" description="Polar residues" evidence="1">
    <location>
        <begin position="168"/>
        <end position="177"/>
    </location>
</feature>
<evidence type="ECO:0000256" key="1">
    <source>
        <dbReference type="SAM" id="MobiDB-lite"/>
    </source>
</evidence>
<feature type="region of interest" description="Disordered" evidence="1">
    <location>
        <begin position="1"/>
        <end position="112"/>
    </location>
</feature>
<comment type="caution">
    <text evidence="2">The sequence shown here is derived from an EMBL/GenBank/DDBJ whole genome shotgun (WGS) entry which is preliminary data.</text>
</comment>
<feature type="compositionally biased region" description="Basic and acidic residues" evidence="1">
    <location>
        <begin position="399"/>
        <end position="408"/>
    </location>
</feature>
<feature type="compositionally biased region" description="Polar residues" evidence="1">
    <location>
        <begin position="129"/>
        <end position="145"/>
    </location>
</feature>
<name>A0A2G8LCD5_STIJA</name>
<evidence type="ECO:0000313" key="2">
    <source>
        <dbReference type="EMBL" id="PIK57911.1"/>
    </source>
</evidence>
<sequence>MADDTLDQEQKFCGTTTHKGDVTITPGLSELEQASDVSGVHVKEVKHVRPVEEQTGVTSSQNSDSSSESNASTVLEAQSQLHDKGTEEQSTTVIDSQGLGLDQTSNQGFKTGGKEMGLKVIIKKGDVPSSCSPQALSTFLPTVSSYEKADSRDHRTSGETTKNHENDSLVQSDTALSNEEPVREDEQSSSVSSKMSRVEVDDDSVKETKIAAVETLLQLSSRETLYSVREGEANEQSEQTGATSIVSSVQSADVINHVINMHEPLKQLCNKTVWDNSCPSSAVGLLSDCNNSSLASLRNESRDQMQLSDSVCESSASNCRDGTFATKSGNENFELCVESENKHEDALVNSDLPNQRITTQNNSHSDTGLEERLVSHGRDESETKESQENIEDNVNPCTDTREVRKNDGGVHLQENISTSEMDTEKGITLEADCENVMCNDTNVCENNSSMVDAVKGSAQTLDESKQSLPGSYLTEVSDEDQIVKEREEISCPKDEKIVEVGNELNYLGVTREKTNKVEVMDLKCDKVKGSKQCQDSNEMDIGQEVGRDETEASKSVILTHPVVTAKSDDKVESMNLLQDDNNKMEIQEVVKDKAEADKSFKLTHREETTPTGEKNLLPQIGMLATK</sequence>
<feature type="compositionally biased region" description="Polar residues" evidence="1">
    <location>
        <begin position="354"/>
        <end position="366"/>
    </location>
</feature>
<organism evidence="2 3">
    <name type="scientific">Stichopus japonicus</name>
    <name type="common">Sea cucumber</name>
    <dbReference type="NCBI Taxonomy" id="307972"/>
    <lineage>
        <taxon>Eukaryota</taxon>
        <taxon>Metazoa</taxon>
        <taxon>Echinodermata</taxon>
        <taxon>Eleutherozoa</taxon>
        <taxon>Echinozoa</taxon>
        <taxon>Holothuroidea</taxon>
        <taxon>Aspidochirotacea</taxon>
        <taxon>Aspidochirotida</taxon>
        <taxon>Stichopodidae</taxon>
        <taxon>Apostichopus</taxon>
    </lineage>
</organism>
<feature type="region of interest" description="Disordered" evidence="1">
    <location>
        <begin position="354"/>
        <end position="421"/>
    </location>
</feature>
<feature type="compositionally biased region" description="Low complexity" evidence="1">
    <location>
        <begin position="59"/>
        <end position="72"/>
    </location>
</feature>
<feature type="compositionally biased region" description="Basic and acidic residues" evidence="1">
    <location>
        <begin position="367"/>
        <end position="387"/>
    </location>
</feature>
<feature type="region of interest" description="Disordered" evidence="1">
    <location>
        <begin position="126"/>
        <end position="203"/>
    </location>
</feature>
<protein>
    <submittedName>
        <fullName evidence="2">Uncharacterized protein</fullName>
    </submittedName>
</protein>